<sequence>MITAMGRRELGGRRETRGSTEAAETCFYSRRPYHYVLFKKLTAGPEVVTLLSLIDVTALMISDILLQRLKSVEPNATFTGSMPRVSSSSGKVYFVKTGAAREKDQFTGEAESLEAMGSLAPGLVPKVLDAGQFEDGKPYFISEYKDFGSLGGKTAEVLAKRLATEMHRPTDQKKFGFGVPTHCGATKMRNGWFDTWQECYDDKISELLDYLRARKTFTELCEKGEQVRERVIPRLLGPLRIQPALLHGDLWSGNAGADSASGEPVIFDPSSYYGHNEADLAIARIFGGFSQPFFTTYFKHYPKAEPVEDYEARCDLYELFHYLNHTVLFGGGGYASSAERKMDSLLKVVG</sequence>
<dbReference type="EMBL" id="ML178815">
    <property type="protein sequence ID" value="TFL06074.1"/>
    <property type="molecule type" value="Genomic_DNA"/>
</dbReference>
<keyword evidence="4" id="KW-1185">Reference proteome</keyword>
<dbReference type="Gene3D" id="3.90.1200.10">
    <property type="match status" value="1"/>
</dbReference>
<dbReference type="STRING" id="1884261.A0A5C3R511"/>
<dbReference type="InterPro" id="IPR011009">
    <property type="entry name" value="Kinase-like_dom_sf"/>
</dbReference>
<evidence type="ECO:0000313" key="3">
    <source>
        <dbReference type="EMBL" id="TFL06074.1"/>
    </source>
</evidence>
<comment type="catalytic activity">
    <reaction evidence="2">
        <text>N(6)-D-ribulosyl-L-lysyl-[protein] + ATP = N(6)-(3-O-phospho-D-ribulosyl)-L-lysyl-[protein] + ADP + H(+)</text>
        <dbReference type="Rhea" id="RHEA:48432"/>
        <dbReference type="Rhea" id="RHEA-COMP:12103"/>
        <dbReference type="Rhea" id="RHEA-COMP:12104"/>
        <dbReference type="ChEBI" id="CHEBI:15378"/>
        <dbReference type="ChEBI" id="CHEBI:30616"/>
        <dbReference type="ChEBI" id="CHEBI:90418"/>
        <dbReference type="ChEBI" id="CHEBI:90420"/>
        <dbReference type="ChEBI" id="CHEBI:456216"/>
        <dbReference type="EC" id="2.7.1.172"/>
    </reaction>
    <physiologicalReaction direction="left-to-right" evidence="2">
        <dbReference type="Rhea" id="RHEA:48433"/>
    </physiologicalReaction>
</comment>
<organism evidence="3 4">
    <name type="scientific">Pterulicium gracile</name>
    <dbReference type="NCBI Taxonomy" id="1884261"/>
    <lineage>
        <taxon>Eukaryota</taxon>
        <taxon>Fungi</taxon>
        <taxon>Dikarya</taxon>
        <taxon>Basidiomycota</taxon>
        <taxon>Agaricomycotina</taxon>
        <taxon>Agaricomycetes</taxon>
        <taxon>Agaricomycetidae</taxon>
        <taxon>Agaricales</taxon>
        <taxon>Pleurotineae</taxon>
        <taxon>Pterulaceae</taxon>
        <taxon>Pterulicium</taxon>
    </lineage>
</organism>
<reference evidence="3 4" key="1">
    <citation type="journal article" date="2019" name="Nat. Ecol. Evol.">
        <title>Megaphylogeny resolves global patterns of mushroom evolution.</title>
        <authorList>
            <person name="Varga T."/>
            <person name="Krizsan K."/>
            <person name="Foldi C."/>
            <person name="Dima B."/>
            <person name="Sanchez-Garcia M."/>
            <person name="Sanchez-Ramirez S."/>
            <person name="Szollosi G.J."/>
            <person name="Szarkandi J.G."/>
            <person name="Papp V."/>
            <person name="Albert L."/>
            <person name="Andreopoulos W."/>
            <person name="Angelini C."/>
            <person name="Antonin V."/>
            <person name="Barry K.W."/>
            <person name="Bougher N.L."/>
            <person name="Buchanan P."/>
            <person name="Buyck B."/>
            <person name="Bense V."/>
            <person name="Catcheside P."/>
            <person name="Chovatia M."/>
            <person name="Cooper J."/>
            <person name="Damon W."/>
            <person name="Desjardin D."/>
            <person name="Finy P."/>
            <person name="Geml J."/>
            <person name="Haridas S."/>
            <person name="Hughes K."/>
            <person name="Justo A."/>
            <person name="Karasinski D."/>
            <person name="Kautmanova I."/>
            <person name="Kiss B."/>
            <person name="Kocsube S."/>
            <person name="Kotiranta H."/>
            <person name="LaButti K.M."/>
            <person name="Lechner B.E."/>
            <person name="Liimatainen K."/>
            <person name="Lipzen A."/>
            <person name="Lukacs Z."/>
            <person name="Mihaltcheva S."/>
            <person name="Morgado L.N."/>
            <person name="Niskanen T."/>
            <person name="Noordeloos M.E."/>
            <person name="Ohm R.A."/>
            <person name="Ortiz-Santana B."/>
            <person name="Ovrebo C."/>
            <person name="Racz N."/>
            <person name="Riley R."/>
            <person name="Savchenko A."/>
            <person name="Shiryaev A."/>
            <person name="Soop K."/>
            <person name="Spirin V."/>
            <person name="Szebenyi C."/>
            <person name="Tomsovsky M."/>
            <person name="Tulloss R.E."/>
            <person name="Uehling J."/>
            <person name="Grigoriev I.V."/>
            <person name="Vagvolgyi C."/>
            <person name="Papp T."/>
            <person name="Martin F.M."/>
            <person name="Miettinen O."/>
            <person name="Hibbett D.S."/>
            <person name="Nagy L.G."/>
        </authorList>
    </citation>
    <scope>NUCLEOTIDE SEQUENCE [LARGE SCALE GENOMIC DNA]</scope>
    <source>
        <strain evidence="3 4">CBS 309.79</strain>
    </source>
</reference>
<evidence type="ECO:0000256" key="2">
    <source>
        <dbReference type="ARBA" id="ARBA00048655"/>
    </source>
</evidence>
<name>A0A5C3R511_9AGAR</name>
<keyword evidence="3" id="KW-0808">Transferase</keyword>
<dbReference type="GO" id="GO:0102193">
    <property type="term" value="F:protein-ribulosamine 3-kinase activity"/>
    <property type="evidence" value="ECO:0007669"/>
    <property type="project" value="UniProtKB-EC"/>
</dbReference>
<dbReference type="AlphaFoldDB" id="A0A5C3R511"/>
<dbReference type="PANTHER" id="PTHR12149">
    <property type="entry name" value="FRUCTOSAMINE 3 KINASE-RELATED PROTEIN"/>
    <property type="match status" value="1"/>
</dbReference>
<dbReference type="Pfam" id="PF03881">
    <property type="entry name" value="Fructosamin_kin"/>
    <property type="match status" value="1"/>
</dbReference>
<dbReference type="InterPro" id="IPR016477">
    <property type="entry name" value="Fructo-/Ketosamine-3-kinase"/>
</dbReference>
<proteinExistence type="predicted"/>
<dbReference type="GO" id="GO:0016301">
    <property type="term" value="F:kinase activity"/>
    <property type="evidence" value="ECO:0007669"/>
    <property type="project" value="UniProtKB-KW"/>
</dbReference>
<dbReference type="SUPFAM" id="SSF56112">
    <property type="entry name" value="Protein kinase-like (PK-like)"/>
    <property type="match status" value="1"/>
</dbReference>
<accession>A0A5C3R511</accession>
<dbReference type="OrthoDB" id="5772781at2759"/>
<evidence type="ECO:0000256" key="1">
    <source>
        <dbReference type="ARBA" id="ARBA00011961"/>
    </source>
</evidence>
<dbReference type="PANTHER" id="PTHR12149:SF8">
    <property type="entry name" value="PROTEIN-RIBULOSAMINE 3-KINASE"/>
    <property type="match status" value="1"/>
</dbReference>
<dbReference type="EC" id="2.7.1.172" evidence="1"/>
<dbReference type="Proteomes" id="UP000305067">
    <property type="component" value="Unassembled WGS sequence"/>
</dbReference>
<gene>
    <name evidence="3" type="ORF">BDV98DRAFT_558780</name>
</gene>
<protein>
    <recommendedName>
        <fullName evidence="1">protein-ribulosamine 3-kinase</fullName>
        <ecNumber evidence="1">2.7.1.172</ecNumber>
    </recommendedName>
</protein>
<evidence type="ECO:0000313" key="4">
    <source>
        <dbReference type="Proteomes" id="UP000305067"/>
    </source>
</evidence>
<keyword evidence="3" id="KW-0418">Kinase</keyword>